<dbReference type="RefSeq" id="WP_379830472.1">
    <property type="nucleotide sequence ID" value="NZ_JBHUHU010000003.1"/>
</dbReference>
<comment type="caution">
    <text evidence="3">The sequence shown here is derived from an EMBL/GenBank/DDBJ whole genome shotgun (WGS) entry which is preliminary data.</text>
</comment>
<dbReference type="SUPFAM" id="SSF53756">
    <property type="entry name" value="UDP-Glycosyltransferase/glycogen phosphorylase"/>
    <property type="match status" value="1"/>
</dbReference>
<organism evidence="3 4">
    <name type="scientific">Flagellimonas iocasae</name>
    <dbReference type="NCBI Taxonomy" id="2055905"/>
    <lineage>
        <taxon>Bacteria</taxon>
        <taxon>Pseudomonadati</taxon>
        <taxon>Bacteroidota</taxon>
        <taxon>Flavobacteriia</taxon>
        <taxon>Flavobacteriales</taxon>
        <taxon>Flavobacteriaceae</taxon>
        <taxon>Flagellimonas</taxon>
    </lineage>
</organism>
<dbReference type="PANTHER" id="PTHR12526">
    <property type="entry name" value="GLYCOSYLTRANSFERASE"/>
    <property type="match status" value="1"/>
</dbReference>
<dbReference type="EC" id="2.4.-.-" evidence="3"/>
<evidence type="ECO:0000259" key="2">
    <source>
        <dbReference type="Pfam" id="PF13439"/>
    </source>
</evidence>
<dbReference type="Gene3D" id="3.40.50.2000">
    <property type="entry name" value="Glycogen Phosphorylase B"/>
    <property type="match status" value="2"/>
</dbReference>
<evidence type="ECO:0000313" key="3">
    <source>
        <dbReference type="EMBL" id="MFD2099716.1"/>
    </source>
</evidence>
<proteinExistence type="predicted"/>
<dbReference type="EMBL" id="JBHUHU010000003">
    <property type="protein sequence ID" value="MFD2099716.1"/>
    <property type="molecule type" value="Genomic_DNA"/>
</dbReference>
<sequence length="370" mass="41582">MRICITRSEKYAYSETFVRDQIAGFSKLAEVFPIHSGRYPEREENDATLSPKPFWLMHKVVKTFLGRNNLFSDYGVKKYFKEHKIEVVLANYGMSASHMVPPCRALGIPLLVIFHGHDATDKKLLQKYHEKYQRLFGYASFIIVVSNEMKMGLIHLGAPPEKVRVVPCGVDTQKFTPNTNPSTTRHFIAVGRFTAKKGPLYTIRAFNQVLKKFPDAKLTMVGKKAGLYDSCQQLVNELNIQKSVIFTGVLEQDKISDLMKTSLAFVQHSITAPNGDMEGTPVSIMEACASGLPVVSTLHGGIKDAVIHGKTGFLVEETNENDMAKYMIELCENAELAKEMGLKGRTHIQQDYEQQNQIKKLYDLAKEAIA</sequence>
<keyword evidence="3" id="KW-0808">Transferase</keyword>
<feature type="domain" description="Glycosyltransferase subfamily 4-like N-terminal" evidence="2">
    <location>
        <begin position="65"/>
        <end position="173"/>
    </location>
</feature>
<dbReference type="InterPro" id="IPR028098">
    <property type="entry name" value="Glyco_trans_4-like_N"/>
</dbReference>
<keyword evidence="3" id="KW-0328">Glycosyltransferase</keyword>
<dbReference type="Proteomes" id="UP001597342">
    <property type="component" value="Unassembled WGS sequence"/>
</dbReference>
<dbReference type="Pfam" id="PF13439">
    <property type="entry name" value="Glyco_transf_4"/>
    <property type="match status" value="1"/>
</dbReference>
<evidence type="ECO:0000313" key="4">
    <source>
        <dbReference type="Proteomes" id="UP001597342"/>
    </source>
</evidence>
<gene>
    <name evidence="3" type="ORF">ACFSJE_08035</name>
</gene>
<name>A0ABW4XYP0_9FLAO</name>
<dbReference type="CDD" id="cd03801">
    <property type="entry name" value="GT4_PimA-like"/>
    <property type="match status" value="1"/>
</dbReference>
<reference evidence="4" key="1">
    <citation type="journal article" date="2019" name="Int. J. Syst. Evol. Microbiol.">
        <title>The Global Catalogue of Microorganisms (GCM) 10K type strain sequencing project: providing services to taxonomists for standard genome sequencing and annotation.</title>
        <authorList>
            <consortium name="The Broad Institute Genomics Platform"/>
            <consortium name="The Broad Institute Genome Sequencing Center for Infectious Disease"/>
            <person name="Wu L."/>
            <person name="Ma J."/>
        </authorList>
    </citation>
    <scope>NUCLEOTIDE SEQUENCE [LARGE SCALE GENOMIC DNA]</scope>
    <source>
        <strain evidence="4">JCM 3389</strain>
    </source>
</reference>
<dbReference type="GO" id="GO:0016757">
    <property type="term" value="F:glycosyltransferase activity"/>
    <property type="evidence" value="ECO:0007669"/>
    <property type="project" value="UniProtKB-KW"/>
</dbReference>
<feature type="domain" description="Glycosyl transferase family 1" evidence="1">
    <location>
        <begin position="175"/>
        <end position="345"/>
    </location>
</feature>
<evidence type="ECO:0000259" key="1">
    <source>
        <dbReference type="Pfam" id="PF00534"/>
    </source>
</evidence>
<dbReference type="Pfam" id="PF00534">
    <property type="entry name" value="Glycos_transf_1"/>
    <property type="match status" value="1"/>
</dbReference>
<dbReference type="InterPro" id="IPR001296">
    <property type="entry name" value="Glyco_trans_1"/>
</dbReference>
<keyword evidence="4" id="KW-1185">Reference proteome</keyword>
<accession>A0ABW4XYP0</accession>
<protein>
    <submittedName>
        <fullName evidence="3">Glycosyltransferase family 4 protein</fullName>
        <ecNumber evidence="3">2.4.-.-</ecNumber>
    </submittedName>
</protein>
<dbReference type="PANTHER" id="PTHR12526:SF630">
    <property type="entry name" value="GLYCOSYLTRANSFERASE"/>
    <property type="match status" value="1"/>
</dbReference>